<feature type="domain" description="ABC transporter" evidence="9">
    <location>
        <begin position="5"/>
        <end position="249"/>
    </location>
</feature>
<dbReference type="InterPro" id="IPR003439">
    <property type="entry name" value="ABC_transporter-like_ATP-bd"/>
</dbReference>
<evidence type="ECO:0000313" key="11">
    <source>
        <dbReference type="Proteomes" id="UP001253545"/>
    </source>
</evidence>
<dbReference type="PROSITE" id="PS50893">
    <property type="entry name" value="ABC_TRANSPORTER_2"/>
    <property type="match status" value="1"/>
</dbReference>
<dbReference type="InterPro" id="IPR003593">
    <property type="entry name" value="AAA+_ATPase"/>
</dbReference>
<evidence type="ECO:0000256" key="6">
    <source>
        <dbReference type="ARBA" id="ARBA00022741"/>
    </source>
</evidence>
<comment type="similarity">
    <text evidence="2">Belongs to the ABC transporter superfamily.</text>
</comment>
<dbReference type="InterPro" id="IPR027417">
    <property type="entry name" value="P-loop_NTPase"/>
</dbReference>
<protein>
    <submittedName>
        <fullName evidence="10">ATP-binding cassette domain-containing protein</fullName>
    </submittedName>
</protein>
<dbReference type="PANTHER" id="PTHR43776">
    <property type="entry name" value="TRANSPORT ATP-BINDING PROTEIN"/>
    <property type="match status" value="1"/>
</dbReference>
<evidence type="ECO:0000256" key="7">
    <source>
        <dbReference type="ARBA" id="ARBA00022840"/>
    </source>
</evidence>
<keyword evidence="8" id="KW-0472">Membrane</keyword>
<keyword evidence="11" id="KW-1185">Reference proteome</keyword>
<reference evidence="10 11" key="1">
    <citation type="submission" date="2023-09" db="EMBL/GenBank/DDBJ databases">
        <authorList>
            <person name="Rey-Velasco X."/>
        </authorList>
    </citation>
    <scope>NUCLEOTIDE SEQUENCE [LARGE SCALE GENOMIC DNA]</scope>
    <source>
        <strain evidence="10 11">P117</strain>
    </source>
</reference>
<evidence type="ECO:0000256" key="1">
    <source>
        <dbReference type="ARBA" id="ARBA00004417"/>
    </source>
</evidence>
<keyword evidence="3" id="KW-0813">Transport</keyword>
<dbReference type="InterPro" id="IPR050319">
    <property type="entry name" value="ABC_transp_ATP-bind"/>
</dbReference>
<evidence type="ECO:0000313" key="10">
    <source>
        <dbReference type="EMBL" id="MDT0593860.1"/>
    </source>
</evidence>
<evidence type="ECO:0000256" key="8">
    <source>
        <dbReference type="ARBA" id="ARBA00023136"/>
    </source>
</evidence>
<name>A0ABU2ZML8_9ALTE</name>
<keyword evidence="5" id="KW-0997">Cell inner membrane</keyword>
<evidence type="ECO:0000256" key="4">
    <source>
        <dbReference type="ARBA" id="ARBA00022475"/>
    </source>
</evidence>
<dbReference type="Proteomes" id="UP001253545">
    <property type="component" value="Unassembled WGS sequence"/>
</dbReference>
<evidence type="ECO:0000256" key="2">
    <source>
        <dbReference type="ARBA" id="ARBA00005417"/>
    </source>
</evidence>
<evidence type="ECO:0000256" key="3">
    <source>
        <dbReference type="ARBA" id="ARBA00022448"/>
    </source>
</evidence>
<evidence type="ECO:0000259" key="9">
    <source>
        <dbReference type="PROSITE" id="PS50893"/>
    </source>
</evidence>
<keyword evidence="7 10" id="KW-0067">ATP-binding</keyword>
<comment type="caution">
    <text evidence="10">The sequence shown here is derived from an EMBL/GenBank/DDBJ whole genome shotgun (WGS) entry which is preliminary data.</text>
</comment>
<keyword evidence="4" id="KW-1003">Cell membrane</keyword>
<dbReference type="CDD" id="cd03257">
    <property type="entry name" value="ABC_NikE_OppD_transporters"/>
    <property type="match status" value="1"/>
</dbReference>
<dbReference type="RefSeq" id="WP_311367355.1">
    <property type="nucleotide sequence ID" value="NZ_JAVRHX010000001.1"/>
</dbReference>
<dbReference type="Pfam" id="PF00005">
    <property type="entry name" value="ABC_tran"/>
    <property type="match status" value="1"/>
</dbReference>
<dbReference type="GO" id="GO:0005524">
    <property type="term" value="F:ATP binding"/>
    <property type="evidence" value="ECO:0007669"/>
    <property type="project" value="UniProtKB-KW"/>
</dbReference>
<gene>
    <name evidence="10" type="ORF">RM552_03255</name>
</gene>
<dbReference type="SMART" id="SM00382">
    <property type="entry name" value="AAA"/>
    <property type="match status" value="1"/>
</dbReference>
<proteinExistence type="inferred from homology"/>
<sequence>MTCILRVNEMTYTQVDSSGLFAPESIFKLGPITFDMNEGETIAIIGNNGSGKTLTGKALAGAITPSSGSIEFLENNAENEANRHKHPIRMILQHSVDSMNPAVSIGSVFQNTLKLNTNLSEAQRQQKIEDTLVMVGLLREHYYYYRHMLSDGQQQRVALARALLLDPRIIVADEPFAALDPSVRSQTVNLILDLQKNLGLGFVFISHNIGIVRHVSDRVLVMDDGKIIEQGKTSEVFANPKQALTQKLVQAHFNLVERHFSLL</sequence>
<evidence type="ECO:0000256" key="5">
    <source>
        <dbReference type="ARBA" id="ARBA00022519"/>
    </source>
</evidence>
<accession>A0ABU2ZML8</accession>
<dbReference type="PANTHER" id="PTHR43776:SF4">
    <property type="entry name" value="PUTRESCINE EXPORT SYSTEM ATP-BINDING PROTEIN SAPF"/>
    <property type="match status" value="1"/>
</dbReference>
<organism evidence="10 11">
    <name type="scientific">Glaciecola petra</name>
    <dbReference type="NCBI Taxonomy" id="3075602"/>
    <lineage>
        <taxon>Bacteria</taxon>
        <taxon>Pseudomonadati</taxon>
        <taxon>Pseudomonadota</taxon>
        <taxon>Gammaproteobacteria</taxon>
        <taxon>Alteromonadales</taxon>
        <taxon>Alteromonadaceae</taxon>
        <taxon>Glaciecola</taxon>
    </lineage>
</organism>
<dbReference type="EMBL" id="JAVRHX010000001">
    <property type="protein sequence ID" value="MDT0593860.1"/>
    <property type="molecule type" value="Genomic_DNA"/>
</dbReference>
<dbReference type="Gene3D" id="3.40.50.300">
    <property type="entry name" value="P-loop containing nucleotide triphosphate hydrolases"/>
    <property type="match status" value="1"/>
</dbReference>
<keyword evidence="6" id="KW-0547">Nucleotide-binding</keyword>
<dbReference type="SUPFAM" id="SSF52540">
    <property type="entry name" value="P-loop containing nucleoside triphosphate hydrolases"/>
    <property type="match status" value="1"/>
</dbReference>
<comment type="subcellular location">
    <subcellularLocation>
        <location evidence="1">Cell inner membrane</location>
        <topology evidence="1">Peripheral membrane protein</topology>
    </subcellularLocation>
</comment>